<dbReference type="Pfam" id="PF16561">
    <property type="entry name" value="AMPK1_CBM"/>
    <property type="match status" value="1"/>
</dbReference>
<evidence type="ECO:0000313" key="2">
    <source>
        <dbReference type="EMBL" id="PIZ17109.1"/>
    </source>
</evidence>
<evidence type="ECO:0000259" key="1">
    <source>
        <dbReference type="PROSITE" id="PS50887"/>
    </source>
</evidence>
<dbReference type="GO" id="GO:0052621">
    <property type="term" value="F:diguanylate cyclase activity"/>
    <property type="evidence" value="ECO:0007669"/>
    <property type="project" value="TreeGrafter"/>
</dbReference>
<dbReference type="InterPro" id="IPR032640">
    <property type="entry name" value="AMPK1_CBM"/>
</dbReference>
<comment type="caution">
    <text evidence="2">The sequence shown here is derived from an EMBL/GenBank/DDBJ whole genome shotgun (WGS) entry which is preliminary data.</text>
</comment>
<dbReference type="Gene3D" id="2.60.40.10">
    <property type="entry name" value="Immunoglobulins"/>
    <property type="match status" value="1"/>
</dbReference>
<dbReference type="FunFam" id="3.30.70.270:FF:000001">
    <property type="entry name" value="Diguanylate cyclase domain protein"/>
    <property type="match status" value="1"/>
</dbReference>
<reference evidence="3" key="1">
    <citation type="submission" date="2017-09" db="EMBL/GenBank/DDBJ databases">
        <title>Depth-based differentiation of microbial function through sediment-hosted aquifers and enrichment of novel symbionts in the deep terrestrial subsurface.</title>
        <authorList>
            <person name="Probst A.J."/>
            <person name="Ladd B."/>
            <person name="Jarett J.K."/>
            <person name="Geller-Mcgrath D.E."/>
            <person name="Sieber C.M.K."/>
            <person name="Emerson J.B."/>
            <person name="Anantharaman K."/>
            <person name="Thomas B.C."/>
            <person name="Malmstrom R."/>
            <person name="Stieglmeier M."/>
            <person name="Klingl A."/>
            <person name="Woyke T."/>
            <person name="Ryan C.M."/>
            <person name="Banfield J.F."/>
        </authorList>
    </citation>
    <scope>NUCLEOTIDE SEQUENCE [LARGE SCALE GENOMIC DNA]</scope>
</reference>
<dbReference type="InterPro" id="IPR029787">
    <property type="entry name" value="Nucleotide_cyclase"/>
</dbReference>
<sequence>MPHDCFYDARCTKHDSRGVRMDEIEELEKQGYDIIDIIAGDVKPAREVQYLVDRVVKNKGGDFYGGILFELASVRFPEDRAKALWQEILRHKYIISERLGRNIGVRVATLDYLENIKKLISAPVIIPETEFAKTLKLSTTDDLTGLYNRRYLNNRLRAMVSEAQAERSRFSVLMMDLDGFKKFNDTQGHQAGDLILQEFARVLREGLRKSDMVARYGGDEMVCILPLTDKFIAKTVASKICEQVRKDFSEVKISLSTGIAEYPTDAADDEGLILQSDAAMYRAKAFGGSAVSYFHPVEITYRHTEPGPGDVACVGDFNRWNSKKGMMKPDEKPGVWKVSLDLLAGKYKYKFLIDGSKWVTDPSQVECGDDGFGGMCSVLSVRME</sequence>
<gene>
    <name evidence="2" type="ORF">COY52_05245</name>
</gene>
<dbReference type="PROSITE" id="PS50887">
    <property type="entry name" value="GGDEF"/>
    <property type="match status" value="1"/>
</dbReference>
<dbReference type="GO" id="GO:1902201">
    <property type="term" value="P:negative regulation of bacterial-type flagellum-dependent cell motility"/>
    <property type="evidence" value="ECO:0007669"/>
    <property type="project" value="TreeGrafter"/>
</dbReference>
<dbReference type="CDD" id="cd01949">
    <property type="entry name" value="GGDEF"/>
    <property type="match status" value="1"/>
</dbReference>
<dbReference type="InterPro" id="IPR013783">
    <property type="entry name" value="Ig-like_fold"/>
</dbReference>
<dbReference type="PANTHER" id="PTHR45138:SF24">
    <property type="entry name" value="DIGUANYLATE CYCLASE DGCC-RELATED"/>
    <property type="match status" value="1"/>
</dbReference>
<dbReference type="InterPro" id="IPR050469">
    <property type="entry name" value="Diguanylate_Cyclase"/>
</dbReference>
<dbReference type="SMART" id="SM00267">
    <property type="entry name" value="GGDEF"/>
    <property type="match status" value="1"/>
</dbReference>
<dbReference type="GO" id="GO:0005886">
    <property type="term" value="C:plasma membrane"/>
    <property type="evidence" value="ECO:0007669"/>
    <property type="project" value="TreeGrafter"/>
</dbReference>
<name>A0A2M7SCB2_9BACT</name>
<dbReference type="InterPro" id="IPR014756">
    <property type="entry name" value="Ig_E-set"/>
</dbReference>
<dbReference type="SUPFAM" id="SSF81296">
    <property type="entry name" value="E set domains"/>
    <property type="match status" value="1"/>
</dbReference>
<dbReference type="PANTHER" id="PTHR45138">
    <property type="entry name" value="REGULATORY COMPONENTS OF SENSORY TRANSDUCTION SYSTEM"/>
    <property type="match status" value="1"/>
</dbReference>
<dbReference type="Proteomes" id="UP000229307">
    <property type="component" value="Unassembled WGS sequence"/>
</dbReference>
<dbReference type="NCBIfam" id="TIGR00254">
    <property type="entry name" value="GGDEF"/>
    <property type="match status" value="1"/>
</dbReference>
<proteinExistence type="predicted"/>
<organism evidence="2 3">
    <name type="scientific">Candidatus Desantisbacteria bacterium CG_4_10_14_0_8_um_filter_48_22</name>
    <dbReference type="NCBI Taxonomy" id="1974543"/>
    <lineage>
        <taxon>Bacteria</taxon>
        <taxon>Candidatus Desantisiibacteriota</taxon>
    </lineage>
</organism>
<dbReference type="Gene3D" id="3.30.70.270">
    <property type="match status" value="1"/>
</dbReference>
<evidence type="ECO:0000313" key="3">
    <source>
        <dbReference type="Proteomes" id="UP000229307"/>
    </source>
</evidence>
<dbReference type="AlphaFoldDB" id="A0A2M7SCB2"/>
<dbReference type="Pfam" id="PF00990">
    <property type="entry name" value="GGDEF"/>
    <property type="match status" value="1"/>
</dbReference>
<dbReference type="SUPFAM" id="SSF55073">
    <property type="entry name" value="Nucleotide cyclase"/>
    <property type="match status" value="1"/>
</dbReference>
<dbReference type="GO" id="GO:0043709">
    <property type="term" value="P:cell adhesion involved in single-species biofilm formation"/>
    <property type="evidence" value="ECO:0007669"/>
    <property type="project" value="TreeGrafter"/>
</dbReference>
<protein>
    <recommendedName>
        <fullName evidence="1">GGDEF domain-containing protein</fullName>
    </recommendedName>
</protein>
<feature type="domain" description="GGDEF" evidence="1">
    <location>
        <begin position="168"/>
        <end position="296"/>
    </location>
</feature>
<dbReference type="InterPro" id="IPR000160">
    <property type="entry name" value="GGDEF_dom"/>
</dbReference>
<dbReference type="InterPro" id="IPR043128">
    <property type="entry name" value="Rev_trsase/Diguanyl_cyclase"/>
</dbReference>
<dbReference type="EMBL" id="PFMR01000142">
    <property type="protein sequence ID" value="PIZ17109.1"/>
    <property type="molecule type" value="Genomic_DNA"/>
</dbReference>
<dbReference type="CDD" id="cd02859">
    <property type="entry name" value="E_set_AMPKbeta_like_N"/>
    <property type="match status" value="1"/>
</dbReference>
<accession>A0A2M7SCB2</accession>